<accession>A0ABV0VMR6</accession>
<dbReference type="EMBL" id="JAHRIQ010112619">
    <property type="protein sequence ID" value="MEQ2257706.1"/>
    <property type="molecule type" value="Genomic_DNA"/>
</dbReference>
<name>A0ABV0VMR6_9TELE</name>
<organism evidence="1 2">
    <name type="scientific">Ilyodon furcidens</name>
    <name type="common">goldbreast splitfin</name>
    <dbReference type="NCBI Taxonomy" id="33524"/>
    <lineage>
        <taxon>Eukaryota</taxon>
        <taxon>Metazoa</taxon>
        <taxon>Chordata</taxon>
        <taxon>Craniata</taxon>
        <taxon>Vertebrata</taxon>
        <taxon>Euteleostomi</taxon>
        <taxon>Actinopterygii</taxon>
        <taxon>Neopterygii</taxon>
        <taxon>Teleostei</taxon>
        <taxon>Neoteleostei</taxon>
        <taxon>Acanthomorphata</taxon>
        <taxon>Ovalentaria</taxon>
        <taxon>Atherinomorphae</taxon>
        <taxon>Cyprinodontiformes</taxon>
        <taxon>Goodeidae</taxon>
        <taxon>Ilyodon</taxon>
    </lineage>
</organism>
<protein>
    <submittedName>
        <fullName evidence="1">Uncharacterized protein</fullName>
    </submittedName>
</protein>
<evidence type="ECO:0000313" key="2">
    <source>
        <dbReference type="Proteomes" id="UP001482620"/>
    </source>
</evidence>
<dbReference type="Proteomes" id="UP001482620">
    <property type="component" value="Unassembled WGS sequence"/>
</dbReference>
<reference evidence="1 2" key="1">
    <citation type="submission" date="2021-06" db="EMBL/GenBank/DDBJ databases">
        <authorList>
            <person name="Palmer J.M."/>
        </authorList>
    </citation>
    <scope>NUCLEOTIDE SEQUENCE [LARGE SCALE GENOMIC DNA]</scope>
    <source>
        <strain evidence="2">if_2019</strain>
        <tissue evidence="1">Muscle</tissue>
    </source>
</reference>
<evidence type="ECO:0000313" key="1">
    <source>
        <dbReference type="EMBL" id="MEQ2257706.1"/>
    </source>
</evidence>
<sequence>MKKRKQLVLDWGLHNHVSCLLSRLKETPEPTATERDTAAERLCICTPLPSGKTRCPGLTCHSPAGYTHQSSCKQILSCCFCLSTSPAILNFTLENPGQISSPGTAFASSQTPERSSALLSPVTLQQRSTVFIKPASPVPVQQGLPGQPLTLISVQQVNINS</sequence>
<proteinExistence type="predicted"/>
<keyword evidence="2" id="KW-1185">Reference proteome</keyword>
<gene>
    <name evidence="1" type="ORF">ILYODFUR_037516</name>
</gene>
<comment type="caution">
    <text evidence="1">The sequence shown here is derived from an EMBL/GenBank/DDBJ whole genome shotgun (WGS) entry which is preliminary data.</text>
</comment>